<name>A0A2H0KNR2_9BACT</name>
<evidence type="ECO:0000256" key="1">
    <source>
        <dbReference type="SAM" id="SignalP"/>
    </source>
</evidence>
<reference evidence="2 3" key="1">
    <citation type="submission" date="2017-09" db="EMBL/GenBank/DDBJ databases">
        <title>Depth-based differentiation of microbial function through sediment-hosted aquifers and enrichment of novel symbionts in the deep terrestrial subsurface.</title>
        <authorList>
            <person name="Probst A.J."/>
            <person name="Ladd B."/>
            <person name="Jarett J.K."/>
            <person name="Geller-Mcgrath D.E."/>
            <person name="Sieber C.M."/>
            <person name="Emerson J.B."/>
            <person name="Anantharaman K."/>
            <person name="Thomas B.C."/>
            <person name="Malmstrom R."/>
            <person name="Stieglmeier M."/>
            <person name="Klingl A."/>
            <person name="Woyke T."/>
            <person name="Ryan C.M."/>
            <person name="Banfield J.F."/>
        </authorList>
    </citation>
    <scope>NUCLEOTIDE SEQUENCE [LARGE SCALE GENOMIC DNA]</scope>
    <source>
        <strain evidence="2">CG11_big_fil_rev_8_21_14_0_20_35_14</strain>
    </source>
</reference>
<organism evidence="2 3">
    <name type="scientific">Candidatus Roizmanbacteria bacterium CG11_big_fil_rev_8_21_14_0_20_35_14</name>
    <dbReference type="NCBI Taxonomy" id="1974855"/>
    <lineage>
        <taxon>Bacteria</taxon>
        <taxon>Candidatus Roizmaniibacteriota</taxon>
    </lineage>
</organism>
<dbReference type="AlphaFoldDB" id="A0A2H0KNR2"/>
<proteinExistence type="predicted"/>
<feature type="chain" id="PRO_5013728991" description="DUF5666 domain-containing protein" evidence="1">
    <location>
        <begin position="24"/>
        <end position="237"/>
    </location>
</feature>
<dbReference type="EMBL" id="PCVL01000005">
    <property type="protein sequence ID" value="PIQ72899.1"/>
    <property type="molecule type" value="Genomic_DNA"/>
</dbReference>
<keyword evidence="1" id="KW-0732">Signal</keyword>
<gene>
    <name evidence="2" type="ORF">COV86_00520</name>
</gene>
<protein>
    <recommendedName>
        <fullName evidence="4">DUF5666 domain-containing protein</fullName>
    </recommendedName>
</protein>
<feature type="signal peptide" evidence="1">
    <location>
        <begin position="1"/>
        <end position="23"/>
    </location>
</feature>
<evidence type="ECO:0008006" key="4">
    <source>
        <dbReference type="Google" id="ProtNLM"/>
    </source>
</evidence>
<sequence>MRIKLIHCSIVTLLIGLFASATVVGQTITLTPTITPKITTTEENAIQDLKEKVANKVAEIRKKNNKAIAGRVTDRSESTVKIKNSEQNDFNIKFQDSGLTKYYQITGAQQKEISSEDIKKDDYVIATGVINDKTITANSVFTDKQFLAGDGKISEVKADDYTIKVMAADKTVYTLSIETSTKQQIVNIKTLETERIGFSKIKEGDSIHFVVKVNGDEKNNEYSTEKILIVPQEYFMK</sequence>
<accession>A0A2H0KNR2</accession>
<dbReference type="Proteomes" id="UP000229570">
    <property type="component" value="Unassembled WGS sequence"/>
</dbReference>
<comment type="caution">
    <text evidence="2">The sequence shown here is derived from an EMBL/GenBank/DDBJ whole genome shotgun (WGS) entry which is preliminary data.</text>
</comment>
<evidence type="ECO:0000313" key="3">
    <source>
        <dbReference type="Proteomes" id="UP000229570"/>
    </source>
</evidence>
<evidence type="ECO:0000313" key="2">
    <source>
        <dbReference type="EMBL" id="PIQ72899.1"/>
    </source>
</evidence>